<protein>
    <submittedName>
        <fullName evidence="1">Uncharacterized protein</fullName>
    </submittedName>
</protein>
<evidence type="ECO:0000313" key="1">
    <source>
        <dbReference type="EMBL" id="MBC8434208.1"/>
    </source>
</evidence>
<sequence>MKSGLIIYVVGKEPANWDADYELMVIKQTANADLVEIITAKTGHFDVLDAWWSLLTRGMQRITCMIGKFSPAGNLTLTDRKLRLCG</sequence>
<gene>
    <name evidence="1" type="ORF">H8D96_20050</name>
</gene>
<accession>A0A8J6P3X8</accession>
<name>A0A8J6P3X8_9BACT</name>
<reference evidence="1 2" key="1">
    <citation type="submission" date="2020-08" db="EMBL/GenBank/DDBJ databases">
        <title>Bridging the membrane lipid divide: bacteria of the FCB group superphylum have the potential to synthesize archaeal ether lipids.</title>
        <authorList>
            <person name="Villanueva L."/>
            <person name="Von Meijenfeldt F.A.B."/>
            <person name="Westbye A.B."/>
            <person name="Yadav S."/>
            <person name="Hopmans E.C."/>
            <person name="Dutilh B.E."/>
            <person name="Sinninghe Damste J.S."/>
        </authorList>
    </citation>
    <scope>NUCLEOTIDE SEQUENCE [LARGE SCALE GENOMIC DNA]</scope>
    <source>
        <strain evidence="1">NIOZ-UU17</strain>
    </source>
</reference>
<comment type="caution">
    <text evidence="1">The sequence shown here is derived from an EMBL/GenBank/DDBJ whole genome shotgun (WGS) entry which is preliminary data.</text>
</comment>
<organism evidence="1 2">
    <name type="scientific">Candidatus Desulfatibia vada</name>
    <dbReference type="NCBI Taxonomy" id="2841696"/>
    <lineage>
        <taxon>Bacteria</taxon>
        <taxon>Pseudomonadati</taxon>
        <taxon>Thermodesulfobacteriota</taxon>
        <taxon>Desulfobacteria</taxon>
        <taxon>Desulfobacterales</taxon>
        <taxon>Desulfobacterales incertae sedis</taxon>
        <taxon>Candidatus Desulfatibia</taxon>
    </lineage>
</organism>
<dbReference type="EMBL" id="JACNIG010000398">
    <property type="protein sequence ID" value="MBC8434208.1"/>
    <property type="molecule type" value="Genomic_DNA"/>
</dbReference>
<evidence type="ECO:0000313" key="2">
    <source>
        <dbReference type="Proteomes" id="UP000605201"/>
    </source>
</evidence>
<dbReference type="Proteomes" id="UP000605201">
    <property type="component" value="Unassembled WGS sequence"/>
</dbReference>
<dbReference type="AlphaFoldDB" id="A0A8J6P3X8"/>
<proteinExistence type="predicted"/>